<organism evidence="1 2">
    <name type="scientific">Alkalihalobacterium chitinilyticum</name>
    <dbReference type="NCBI Taxonomy" id="2980103"/>
    <lineage>
        <taxon>Bacteria</taxon>
        <taxon>Bacillati</taxon>
        <taxon>Bacillota</taxon>
        <taxon>Bacilli</taxon>
        <taxon>Bacillales</taxon>
        <taxon>Bacillaceae</taxon>
        <taxon>Alkalihalobacterium</taxon>
    </lineage>
</organism>
<protein>
    <submittedName>
        <fullName evidence="1">Uncharacterized protein</fullName>
    </submittedName>
</protein>
<dbReference type="EMBL" id="JAOTPO010000010">
    <property type="protein sequence ID" value="MDE5414573.1"/>
    <property type="molecule type" value="Genomic_DNA"/>
</dbReference>
<gene>
    <name evidence="1" type="ORF">N7Z68_14435</name>
</gene>
<keyword evidence="2" id="KW-1185">Reference proteome</keyword>
<accession>A0ABT5VGI8</accession>
<evidence type="ECO:0000313" key="2">
    <source>
        <dbReference type="Proteomes" id="UP001148125"/>
    </source>
</evidence>
<dbReference type="RefSeq" id="WP_275119191.1">
    <property type="nucleotide sequence ID" value="NZ_JAOTPO010000010.1"/>
</dbReference>
<comment type="caution">
    <text evidence="1">The sequence shown here is derived from an EMBL/GenBank/DDBJ whole genome shotgun (WGS) entry which is preliminary data.</text>
</comment>
<proteinExistence type="predicted"/>
<evidence type="ECO:0000313" key="1">
    <source>
        <dbReference type="EMBL" id="MDE5414573.1"/>
    </source>
</evidence>
<name>A0ABT5VGI8_9BACI</name>
<dbReference type="Proteomes" id="UP001148125">
    <property type="component" value="Unassembled WGS sequence"/>
</dbReference>
<sequence length="72" mass="8389">MHKAFTEERDAKIVNMAKNNSQEIFENSLFKDVFLDRVIDKYTKDATAYQRLIGADDSYFKTVYAFYSCGCL</sequence>
<reference evidence="1" key="1">
    <citation type="submission" date="2024-05" db="EMBL/GenBank/DDBJ databases">
        <title>Alkalihalobacillus sp. strain MEB203 novel alkaliphilic bacterium from Lonar Lake, India.</title>
        <authorList>
            <person name="Joshi A."/>
            <person name="Thite S."/>
            <person name="Mengade P."/>
        </authorList>
    </citation>
    <scope>NUCLEOTIDE SEQUENCE</scope>
    <source>
        <strain evidence="1">MEB 203</strain>
    </source>
</reference>